<feature type="coiled-coil region" evidence="12">
    <location>
        <begin position="140"/>
        <end position="167"/>
    </location>
</feature>
<keyword evidence="5 13" id="KW-0812">Transmembrane</keyword>
<evidence type="ECO:0000256" key="9">
    <source>
        <dbReference type="ARBA" id="ARBA00023136"/>
    </source>
</evidence>
<evidence type="ECO:0000256" key="10">
    <source>
        <dbReference type="ARBA" id="ARBA00034269"/>
    </source>
</evidence>
<dbReference type="GO" id="GO:0015095">
    <property type="term" value="F:magnesium ion transmembrane transporter activity"/>
    <property type="evidence" value="ECO:0007669"/>
    <property type="project" value="TreeGrafter"/>
</dbReference>
<dbReference type="PANTHER" id="PTHR46494:SF1">
    <property type="entry name" value="CORA FAMILY METAL ION TRANSPORTER (EUROFUNG)"/>
    <property type="match status" value="1"/>
</dbReference>
<dbReference type="Pfam" id="PF01544">
    <property type="entry name" value="CorA"/>
    <property type="match status" value="1"/>
</dbReference>
<comment type="subcellular location">
    <subcellularLocation>
        <location evidence="1">Cell membrane</location>
        <topology evidence="1">Multi-pass membrane protein</topology>
    </subcellularLocation>
</comment>
<dbReference type="GO" id="GO:0050897">
    <property type="term" value="F:cobalt ion binding"/>
    <property type="evidence" value="ECO:0007669"/>
    <property type="project" value="TreeGrafter"/>
</dbReference>
<dbReference type="InterPro" id="IPR045861">
    <property type="entry name" value="CorA_cytoplasmic_dom"/>
</dbReference>
<dbReference type="PANTHER" id="PTHR46494">
    <property type="entry name" value="CORA FAMILY METAL ION TRANSPORTER (EUROFUNG)"/>
    <property type="match status" value="1"/>
</dbReference>
<organism evidence="14 15">
    <name type="scientific">Paraclostridium benzoelyticum</name>
    <dbReference type="NCBI Taxonomy" id="1629550"/>
    <lineage>
        <taxon>Bacteria</taxon>
        <taxon>Bacillati</taxon>
        <taxon>Bacillota</taxon>
        <taxon>Clostridia</taxon>
        <taxon>Peptostreptococcales</taxon>
        <taxon>Peptostreptococcaceae</taxon>
        <taxon>Paraclostridium</taxon>
    </lineage>
</organism>
<gene>
    <name evidence="14" type="ORF">VN21_15200</name>
</gene>
<evidence type="ECO:0000256" key="1">
    <source>
        <dbReference type="ARBA" id="ARBA00004651"/>
    </source>
</evidence>
<dbReference type="SUPFAM" id="SSF143865">
    <property type="entry name" value="CorA soluble domain-like"/>
    <property type="match status" value="1"/>
</dbReference>
<keyword evidence="15" id="KW-1185">Reference proteome</keyword>
<dbReference type="InterPro" id="IPR045863">
    <property type="entry name" value="CorA_TM1_TM2"/>
</dbReference>
<dbReference type="GO" id="GO:0015087">
    <property type="term" value="F:cobalt ion transmembrane transporter activity"/>
    <property type="evidence" value="ECO:0007669"/>
    <property type="project" value="TreeGrafter"/>
</dbReference>
<dbReference type="EMBL" id="LBBT01000308">
    <property type="protein sequence ID" value="KKY00258.1"/>
    <property type="molecule type" value="Genomic_DNA"/>
</dbReference>
<evidence type="ECO:0000256" key="11">
    <source>
        <dbReference type="ARBA" id="ARBA00045497"/>
    </source>
</evidence>
<evidence type="ECO:0000256" key="5">
    <source>
        <dbReference type="ARBA" id="ARBA00022692"/>
    </source>
</evidence>
<reference evidence="14 15" key="1">
    <citation type="submission" date="2015-04" db="EMBL/GenBank/DDBJ databases">
        <title>Microcin producing Clostridium sp. JC272T.</title>
        <authorList>
            <person name="Jyothsna T."/>
            <person name="Sasikala C."/>
            <person name="Ramana C."/>
        </authorList>
    </citation>
    <scope>NUCLEOTIDE SEQUENCE [LARGE SCALE GENOMIC DNA]</scope>
    <source>
        <strain evidence="14 15">JC272</strain>
    </source>
</reference>
<evidence type="ECO:0000256" key="8">
    <source>
        <dbReference type="ARBA" id="ARBA00023065"/>
    </source>
</evidence>
<evidence type="ECO:0000256" key="12">
    <source>
        <dbReference type="SAM" id="Coils"/>
    </source>
</evidence>
<comment type="caution">
    <text evidence="14">The sequence shown here is derived from an EMBL/GenBank/DDBJ whole genome shotgun (WGS) entry which is preliminary data.</text>
</comment>
<proteinExistence type="inferred from homology"/>
<dbReference type="Proteomes" id="UP000034407">
    <property type="component" value="Unassembled WGS sequence"/>
</dbReference>
<evidence type="ECO:0000256" key="2">
    <source>
        <dbReference type="ARBA" id="ARBA00009765"/>
    </source>
</evidence>
<dbReference type="FunFam" id="1.20.58.340:FF:000004">
    <property type="entry name" value="Magnesium transport protein CorA"/>
    <property type="match status" value="1"/>
</dbReference>
<evidence type="ECO:0000256" key="3">
    <source>
        <dbReference type="ARBA" id="ARBA00022448"/>
    </source>
</evidence>
<dbReference type="Gene3D" id="1.20.58.340">
    <property type="entry name" value="Magnesium transport protein CorA, transmembrane region"/>
    <property type="match status" value="2"/>
</dbReference>
<dbReference type="GO" id="GO:0000287">
    <property type="term" value="F:magnesium ion binding"/>
    <property type="evidence" value="ECO:0007669"/>
    <property type="project" value="TreeGrafter"/>
</dbReference>
<protein>
    <submittedName>
        <fullName evidence="14">Cation transporter</fullName>
    </submittedName>
</protein>
<evidence type="ECO:0000256" key="4">
    <source>
        <dbReference type="ARBA" id="ARBA00022475"/>
    </source>
</evidence>
<keyword evidence="6" id="KW-0460">Magnesium</keyword>
<keyword evidence="7 13" id="KW-1133">Transmembrane helix</keyword>
<evidence type="ECO:0000256" key="6">
    <source>
        <dbReference type="ARBA" id="ARBA00022842"/>
    </source>
</evidence>
<name>A0A0M3DD95_9FIRM</name>
<dbReference type="SUPFAM" id="SSF144083">
    <property type="entry name" value="Magnesium transport protein CorA, transmembrane region"/>
    <property type="match status" value="1"/>
</dbReference>
<dbReference type="Gene3D" id="3.30.460.20">
    <property type="entry name" value="CorA soluble domain-like"/>
    <property type="match status" value="1"/>
</dbReference>
<keyword evidence="4" id="KW-1003">Cell membrane</keyword>
<feature type="transmembrane region" description="Helical" evidence="13">
    <location>
        <begin position="261"/>
        <end position="280"/>
    </location>
</feature>
<comment type="similarity">
    <text evidence="2">Belongs to the CorA metal ion transporter (MIT) (TC 1.A.35) family.</text>
</comment>
<dbReference type="GO" id="GO:0005886">
    <property type="term" value="C:plasma membrane"/>
    <property type="evidence" value="ECO:0007669"/>
    <property type="project" value="UniProtKB-SubCell"/>
</dbReference>
<dbReference type="OrthoDB" id="9803416at2"/>
<keyword evidence="3" id="KW-0813">Transport</keyword>
<comment type="catalytic activity">
    <reaction evidence="10">
        <text>Mg(2+)(in) = Mg(2+)(out)</text>
        <dbReference type="Rhea" id="RHEA:29827"/>
        <dbReference type="ChEBI" id="CHEBI:18420"/>
    </reaction>
</comment>
<accession>A0A0M3DD95</accession>
<evidence type="ECO:0000256" key="7">
    <source>
        <dbReference type="ARBA" id="ARBA00022989"/>
    </source>
</evidence>
<feature type="transmembrane region" description="Helical" evidence="13">
    <location>
        <begin position="292"/>
        <end position="312"/>
    </location>
</feature>
<comment type="function">
    <text evidence="11">Mediates influx of magnesium ions. Alternates between open and closed states. Activated by low cytoplasmic Mg(2+) levels. Inactive when cytoplasmic Mg(2+) levels are high.</text>
</comment>
<keyword evidence="9 13" id="KW-0472">Membrane</keyword>
<dbReference type="RefSeq" id="WP_046824001.1">
    <property type="nucleotide sequence ID" value="NZ_JBCLWQ010000002.1"/>
</dbReference>
<dbReference type="PATRIC" id="fig|1629550.3.peg.2506"/>
<evidence type="ECO:0000313" key="14">
    <source>
        <dbReference type="EMBL" id="KKY00258.1"/>
    </source>
</evidence>
<evidence type="ECO:0000313" key="15">
    <source>
        <dbReference type="Proteomes" id="UP000034407"/>
    </source>
</evidence>
<keyword evidence="8" id="KW-0406">Ion transport</keyword>
<dbReference type="InterPro" id="IPR002523">
    <property type="entry name" value="MgTranspt_CorA/ZnTranspt_ZntB"/>
</dbReference>
<sequence>MNILNLNTHNHLNQFKDDFYDSNECYLILSTAYELNKIKSILDIDEITFKDCLDFDDSIRLDLFDNYDFLSLNIFELKNSKAIISEINIYLADNYILVVSDKDTFIYKYILKMMKDNFKVDENPIVALFKINYLIFKEIIVNSFESLEKLEDMILELEDKMLQGVRDQYFHEISDIRNLTRTVVKNTRPLLYIGDRILKENIRYLTYSDIKKHNLENLQSIDFGIDKLYNFAISTRELADKLLDIYSSQVAEKTNNLITKLTLLTAISAPLTIITGIYGMNFSFMPFLQWRFGYYFTIGFMFLIMALGIIIFKSKKML</sequence>
<keyword evidence="12" id="KW-0175">Coiled coil</keyword>
<evidence type="ECO:0000256" key="13">
    <source>
        <dbReference type="SAM" id="Phobius"/>
    </source>
</evidence>
<dbReference type="AlphaFoldDB" id="A0A0M3DD95"/>